<dbReference type="STRING" id="1912961.BU204_00580"/>
<dbReference type="Proteomes" id="UP000185596">
    <property type="component" value="Unassembled WGS sequence"/>
</dbReference>
<gene>
    <name evidence="1" type="ORF">BU204_00580</name>
</gene>
<keyword evidence="2" id="KW-1185">Reference proteome</keyword>
<name>A0A1Q8CYN8_9PSEU</name>
<comment type="caution">
    <text evidence="1">The sequence shown here is derived from an EMBL/GenBank/DDBJ whole genome shotgun (WGS) entry which is preliminary data.</text>
</comment>
<sequence>MTALHRWETSSSHVTSDGWVRYQACCCGQTRVLLNSQPIGVAARNDRQRVEVVDEHDLRG</sequence>
<accession>A0A1Q8CYN8</accession>
<evidence type="ECO:0000313" key="1">
    <source>
        <dbReference type="EMBL" id="OLF19456.1"/>
    </source>
</evidence>
<reference evidence="1 2" key="1">
    <citation type="submission" date="2016-12" db="EMBL/GenBank/DDBJ databases">
        <title>The draft genome sequence of Actinophytocola sp. 11-183.</title>
        <authorList>
            <person name="Wang W."/>
            <person name="Yuan L."/>
        </authorList>
    </citation>
    <scope>NUCLEOTIDE SEQUENCE [LARGE SCALE GENOMIC DNA]</scope>
    <source>
        <strain evidence="1 2">11-183</strain>
    </source>
</reference>
<evidence type="ECO:0000313" key="2">
    <source>
        <dbReference type="Proteomes" id="UP000185596"/>
    </source>
</evidence>
<dbReference type="EMBL" id="MSIE01000001">
    <property type="protein sequence ID" value="OLF19456.1"/>
    <property type="molecule type" value="Genomic_DNA"/>
</dbReference>
<organism evidence="1 2">
    <name type="scientific">Actinophytocola xanthii</name>
    <dbReference type="NCBI Taxonomy" id="1912961"/>
    <lineage>
        <taxon>Bacteria</taxon>
        <taxon>Bacillati</taxon>
        <taxon>Actinomycetota</taxon>
        <taxon>Actinomycetes</taxon>
        <taxon>Pseudonocardiales</taxon>
        <taxon>Pseudonocardiaceae</taxon>
    </lineage>
</organism>
<proteinExistence type="predicted"/>
<dbReference type="AlphaFoldDB" id="A0A1Q8CYN8"/>
<protein>
    <submittedName>
        <fullName evidence="1">Uncharacterized protein</fullName>
    </submittedName>
</protein>
<dbReference type="RefSeq" id="WP_075123490.1">
    <property type="nucleotide sequence ID" value="NZ_MSIE01000001.1"/>
</dbReference>